<protein>
    <submittedName>
        <fullName evidence="7">Uncharacterized protein</fullName>
    </submittedName>
</protein>
<comment type="subunit">
    <text evidence="4">Binds to mitochondrial small subunit 15S rRNA.</text>
</comment>
<feature type="compositionally biased region" description="Low complexity" evidence="6">
    <location>
        <begin position="836"/>
        <end position="847"/>
    </location>
</feature>
<keyword evidence="8" id="KW-1185">Reference proteome</keyword>
<dbReference type="PANTHER" id="PTHR47936:SF1">
    <property type="entry name" value="PENTATRICOPEPTIDE REPEAT-CONTAINING PROTEIN GUN1, CHLOROPLASTIC"/>
    <property type="match status" value="1"/>
</dbReference>
<evidence type="ECO:0000256" key="5">
    <source>
        <dbReference type="PROSITE-ProRule" id="PRU00708"/>
    </source>
</evidence>
<comment type="function">
    <text evidence="3">Regulates mitochondrial small subunit maturation by controlling 15S rRNA 5'-end processing. Localizes to the 5' precursor of the 15S rRNA in a position that is subsequently occupied by mS47 in the mature yeast mtSSU. Uses structure and sequence-specific RNA recognition, binding to a single-stranded region of the precursor and specifically recognizing bases -6 to -1. The exchange of Ccm1 for mS47 is coupled to the irreversible removal of precursor rRNA that is accompanied by conformational changes of the mitoribosomal proteins uS5m and mS26. These conformational changes signal completion of 5'-end rRNA processing through protection of the mature 5'-end of the 15S rRNA and stabilization of mS47. The removal of the 5' precursor together with the dissociation of Ccm1 may be catalyzed by the 5'-3' exoribonuclease Pet127. Involved in the specific removal of group I introns in mitochondrial encoded transcripts.</text>
</comment>
<dbReference type="PROSITE" id="PS51375">
    <property type="entry name" value="PPR"/>
    <property type="match status" value="1"/>
</dbReference>
<feature type="compositionally biased region" description="Low complexity" evidence="6">
    <location>
        <begin position="810"/>
        <end position="821"/>
    </location>
</feature>
<dbReference type="InterPro" id="IPR002885">
    <property type="entry name" value="PPR_rpt"/>
</dbReference>
<keyword evidence="2" id="KW-0677">Repeat</keyword>
<reference evidence="7" key="1">
    <citation type="journal article" date="2023" name="Mol. Plant Microbe Interact.">
        <title>Elucidating the Obligate Nature and Biological Capacity of an Invasive Fungal Corn Pathogen.</title>
        <authorList>
            <person name="MacCready J.S."/>
            <person name="Roggenkamp E.M."/>
            <person name="Gdanetz K."/>
            <person name="Chilvers M.I."/>
        </authorList>
    </citation>
    <scope>NUCLEOTIDE SEQUENCE</scope>
    <source>
        <strain evidence="7">PM02</strain>
    </source>
</reference>
<dbReference type="InterPro" id="IPR011990">
    <property type="entry name" value="TPR-like_helical_dom_sf"/>
</dbReference>
<proteinExistence type="inferred from homology"/>
<dbReference type="Gene3D" id="1.25.40.10">
    <property type="entry name" value="Tetratricopeptide repeat domain"/>
    <property type="match status" value="2"/>
</dbReference>
<feature type="region of interest" description="Disordered" evidence="6">
    <location>
        <begin position="743"/>
        <end position="847"/>
    </location>
</feature>
<gene>
    <name evidence="7" type="ORF">P8C59_000592</name>
</gene>
<dbReference type="AlphaFoldDB" id="A0AAD9HXZ4"/>
<comment type="similarity">
    <text evidence="1">Belongs to the CCM1 family.</text>
</comment>
<evidence type="ECO:0000256" key="6">
    <source>
        <dbReference type="SAM" id="MobiDB-lite"/>
    </source>
</evidence>
<feature type="compositionally biased region" description="Basic and acidic residues" evidence="6">
    <location>
        <begin position="822"/>
        <end position="835"/>
    </location>
</feature>
<feature type="compositionally biased region" description="Basic and acidic residues" evidence="6">
    <location>
        <begin position="784"/>
        <end position="809"/>
    </location>
</feature>
<dbReference type="PANTHER" id="PTHR47936">
    <property type="entry name" value="PPR_LONG DOMAIN-CONTAINING PROTEIN"/>
    <property type="match status" value="1"/>
</dbReference>
<dbReference type="Pfam" id="PF01535">
    <property type="entry name" value="PPR"/>
    <property type="match status" value="3"/>
</dbReference>
<comment type="caution">
    <text evidence="7">The sequence shown here is derived from an EMBL/GenBank/DDBJ whole genome shotgun (WGS) entry which is preliminary data.</text>
</comment>
<evidence type="ECO:0000256" key="4">
    <source>
        <dbReference type="ARBA" id="ARBA00044511"/>
    </source>
</evidence>
<evidence type="ECO:0000256" key="2">
    <source>
        <dbReference type="ARBA" id="ARBA00022737"/>
    </source>
</evidence>
<evidence type="ECO:0000256" key="1">
    <source>
        <dbReference type="ARBA" id="ARBA00006192"/>
    </source>
</evidence>
<evidence type="ECO:0000313" key="7">
    <source>
        <dbReference type="EMBL" id="KAK2066807.1"/>
    </source>
</evidence>
<evidence type="ECO:0000313" key="8">
    <source>
        <dbReference type="Proteomes" id="UP001217918"/>
    </source>
</evidence>
<sequence length="847" mass="97434">MGDDVVGQGRPQDTFVFDADADADADALSRLLASNKPRDQDPGYFDRLIQYSIQAGQTRLVKQLYDKYRRLPGVIVDQFILCLMVDVFYPHDATGMAKVRLDWERRPAEDDMSRKFYAKFMAFYAGRGDVASTREVWDKYRKAYPGRENGAEVDLSPLSSLIQVYARRGEVDECKSYVLQLQSNIEERLLREGASHYYDGEQRLLRSLTIAWNMLLNAHVRARDYDGALRHFYELHEAGRADAVSFGTIMGLTGSRGELQSTLELYEMARQSGIEPDLAIVDALVEAYCMNDQWSEAEQLCSQRLKKVALKGKQHTVLWNTLLSHHARRRDLETVNRLLERMAREQVPFDDKTYEHILEALVNCKQSHHAYHMIRVAVKERVFYPKVEHYILLMAAFIRTHEPNMVFDVNQMMTAAGMGQSAQRLSKLLDALGRWRELPAHLRAAGARGQYYVNLAMEEFAKAHRRESPILREDRRAWASLYARMTFILIQFRDLATTQQLIETFQTKMWGEAPPGRVAGLPKNLVHSILLADFYDGNYDAVQKTWDMLFARTRAQGRARLVAAATRPEKGDEDTTGQDQQQGGTVVKSYQYSLCTPLKTMQRLYLAQKDAWGLRHLFTDVQRAGFLIDSKNWNYHIQILARLKHWQEAFRVCEDKLMPQWTGWKTRRARQRVTTALPLAFRRLASVGSYLRPTSYTIMVLAREYIALQEMAPWSRDVARLLQDVRNQCPRVVGAMATMSSRIRIEDLDPAEPDFGAETTGEEDEGEEAAEAEDEEVSQSGDAQRARRELLAWQQQEERGQDEQRRRDQAQYAAAQMAFARAQERRSERRGRERAAAPAPSAQKEEE</sequence>
<feature type="repeat" description="PPR" evidence="5">
    <location>
        <begin position="242"/>
        <end position="276"/>
    </location>
</feature>
<dbReference type="EMBL" id="JAQQPM010000001">
    <property type="protein sequence ID" value="KAK2066807.1"/>
    <property type="molecule type" value="Genomic_DNA"/>
</dbReference>
<name>A0AAD9HXZ4_9PEZI</name>
<organism evidence="7 8">
    <name type="scientific">Phyllachora maydis</name>
    <dbReference type="NCBI Taxonomy" id="1825666"/>
    <lineage>
        <taxon>Eukaryota</taxon>
        <taxon>Fungi</taxon>
        <taxon>Dikarya</taxon>
        <taxon>Ascomycota</taxon>
        <taxon>Pezizomycotina</taxon>
        <taxon>Sordariomycetes</taxon>
        <taxon>Sordariomycetidae</taxon>
        <taxon>Phyllachorales</taxon>
        <taxon>Phyllachoraceae</taxon>
        <taxon>Phyllachora</taxon>
    </lineage>
</organism>
<evidence type="ECO:0000256" key="3">
    <source>
        <dbReference type="ARBA" id="ARBA00044493"/>
    </source>
</evidence>
<dbReference type="Proteomes" id="UP001217918">
    <property type="component" value="Unassembled WGS sequence"/>
</dbReference>
<feature type="compositionally biased region" description="Acidic residues" evidence="6">
    <location>
        <begin position="760"/>
        <end position="777"/>
    </location>
</feature>
<accession>A0AAD9HXZ4</accession>